<proteinExistence type="predicted"/>
<name>A0A7Z0I1J5_9RHOB</name>
<keyword evidence="3" id="KW-1185">Reference proteome</keyword>
<dbReference type="PANTHER" id="PTHR43792:SF1">
    <property type="entry name" value="N-ACETYLTRANSFERASE DOMAIN-CONTAINING PROTEIN"/>
    <property type="match status" value="1"/>
</dbReference>
<dbReference type="RefSeq" id="WP_179906938.1">
    <property type="nucleotide sequence ID" value="NZ_JACBXS010000034.1"/>
</dbReference>
<evidence type="ECO:0000259" key="1">
    <source>
        <dbReference type="Pfam" id="PF13302"/>
    </source>
</evidence>
<sequence length="174" mass="19169">MSATALPIPVLETGRLILRGPEERDFEAFASFGASERARWVGGPYPRFRSWGAFLGAFGHWALRGFGMWMLECRITGTTAGRIGMIAHDGWAEPELGWHIYEGFEGRGLAFEGAQAARDFAGRHQGLDRVISYIDPANTRSARLAERLGARPESDGTLLGQPVTIWRHPSVKAT</sequence>
<dbReference type="EMBL" id="JACBXS010000034">
    <property type="protein sequence ID" value="NYS26140.1"/>
    <property type="molecule type" value="Genomic_DNA"/>
</dbReference>
<dbReference type="Proteomes" id="UP000529417">
    <property type="component" value="Unassembled WGS sequence"/>
</dbReference>
<keyword evidence="2" id="KW-0808">Transferase</keyword>
<dbReference type="PANTHER" id="PTHR43792">
    <property type="entry name" value="GNAT FAMILY, PUTATIVE (AFU_ORTHOLOGUE AFUA_3G00765)-RELATED-RELATED"/>
    <property type="match status" value="1"/>
</dbReference>
<protein>
    <submittedName>
        <fullName evidence="2">GNAT family N-acetyltransferase</fullName>
    </submittedName>
</protein>
<dbReference type="InterPro" id="IPR000182">
    <property type="entry name" value="GNAT_dom"/>
</dbReference>
<dbReference type="Gene3D" id="3.40.630.30">
    <property type="match status" value="1"/>
</dbReference>
<reference evidence="2 3" key="1">
    <citation type="journal article" date="2000" name="Arch. Microbiol.">
        <title>Rhodobaca bogoriensis gen. nov. and sp. nov., an alkaliphilic purple nonsulfur bacterium from African Rift Valley soda lakes.</title>
        <authorList>
            <person name="Milford A.D."/>
            <person name="Achenbach L.A."/>
            <person name="Jung D.O."/>
            <person name="Madigan M.T."/>
        </authorList>
    </citation>
    <scope>NUCLEOTIDE SEQUENCE [LARGE SCALE GENOMIC DNA]</scope>
    <source>
        <strain evidence="2 3">2376</strain>
    </source>
</reference>
<gene>
    <name evidence="2" type="ORF">HUK65_14190</name>
</gene>
<organism evidence="2 3">
    <name type="scientific">Rhabdonatronobacter sediminivivens</name>
    <dbReference type="NCBI Taxonomy" id="2743469"/>
    <lineage>
        <taxon>Bacteria</taxon>
        <taxon>Pseudomonadati</taxon>
        <taxon>Pseudomonadota</taxon>
        <taxon>Alphaproteobacteria</taxon>
        <taxon>Rhodobacterales</taxon>
        <taxon>Paracoccaceae</taxon>
        <taxon>Rhabdonatronobacter</taxon>
    </lineage>
</organism>
<feature type="domain" description="N-acetyltransferase" evidence="1">
    <location>
        <begin position="15"/>
        <end position="151"/>
    </location>
</feature>
<evidence type="ECO:0000313" key="3">
    <source>
        <dbReference type="Proteomes" id="UP000529417"/>
    </source>
</evidence>
<accession>A0A7Z0I1J5</accession>
<dbReference type="Pfam" id="PF13302">
    <property type="entry name" value="Acetyltransf_3"/>
    <property type="match status" value="1"/>
</dbReference>
<comment type="caution">
    <text evidence="2">The sequence shown here is derived from an EMBL/GenBank/DDBJ whole genome shotgun (WGS) entry which is preliminary data.</text>
</comment>
<dbReference type="SUPFAM" id="SSF55729">
    <property type="entry name" value="Acyl-CoA N-acyltransferases (Nat)"/>
    <property type="match status" value="1"/>
</dbReference>
<dbReference type="AlphaFoldDB" id="A0A7Z0I1J5"/>
<dbReference type="InterPro" id="IPR016181">
    <property type="entry name" value="Acyl_CoA_acyltransferase"/>
</dbReference>
<dbReference type="InterPro" id="IPR051531">
    <property type="entry name" value="N-acetyltransferase"/>
</dbReference>
<evidence type="ECO:0000313" key="2">
    <source>
        <dbReference type="EMBL" id="NYS26140.1"/>
    </source>
</evidence>
<dbReference type="GO" id="GO:0016747">
    <property type="term" value="F:acyltransferase activity, transferring groups other than amino-acyl groups"/>
    <property type="evidence" value="ECO:0007669"/>
    <property type="project" value="InterPro"/>
</dbReference>